<evidence type="ECO:0000313" key="2">
    <source>
        <dbReference type="Proteomes" id="UP000230161"/>
    </source>
</evidence>
<protein>
    <submittedName>
        <fullName evidence="1">Uncharacterized protein</fullName>
    </submittedName>
</protein>
<keyword evidence="2" id="KW-1185">Reference proteome</keyword>
<dbReference type="AlphaFoldDB" id="A0A2M9C4H9"/>
<organism evidence="1 2">
    <name type="scientific">Compostimonas suwonensis</name>
    <dbReference type="NCBI Taxonomy" id="1048394"/>
    <lineage>
        <taxon>Bacteria</taxon>
        <taxon>Bacillati</taxon>
        <taxon>Actinomycetota</taxon>
        <taxon>Actinomycetes</taxon>
        <taxon>Micrococcales</taxon>
        <taxon>Microbacteriaceae</taxon>
        <taxon>Compostimonas</taxon>
    </lineage>
</organism>
<evidence type="ECO:0000313" key="1">
    <source>
        <dbReference type="EMBL" id="PJJ65399.1"/>
    </source>
</evidence>
<proteinExistence type="predicted"/>
<dbReference type="Proteomes" id="UP000230161">
    <property type="component" value="Unassembled WGS sequence"/>
</dbReference>
<name>A0A2M9C4H9_9MICO</name>
<accession>A0A2M9C4H9</accession>
<gene>
    <name evidence="1" type="ORF">CLV54_0432</name>
</gene>
<reference evidence="1 2" key="1">
    <citation type="submission" date="2017-11" db="EMBL/GenBank/DDBJ databases">
        <title>Genomic Encyclopedia of Archaeal and Bacterial Type Strains, Phase II (KMG-II): From Individual Species to Whole Genera.</title>
        <authorList>
            <person name="Goeker M."/>
        </authorList>
    </citation>
    <scope>NUCLEOTIDE SEQUENCE [LARGE SCALE GENOMIC DNA]</scope>
    <source>
        <strain evidence="1 2">DSM 25625</strain>
    </source>
</reference>
<dbReference type="EMBL" id="PGFB01000001">
    <property type="protein sequence ID" value="PJJ65399.1"/>
    <property type="molecule type" value="Genomic_DNA"/>
</dbReference>
<sequence>MVSPMAGRESTHSPHRCCRMAAVLVAVAVDGMLAGCSGPSLIAALDEPQAREDTIRPMRHTRMVDPASTRFLGQSGGAFFYVATRVLGGVESICLVRRVPSDPLSWSSSCGGVREQPLILEHDGDRYALVADRYPADQLTEAGWQEVADNLWALVEEGR</sequence>
<comment type="caution">
    <text evidence="1">The sequence shown here is derived from an EMBL/GenBank/DDBJ whole genome shotgun (WGS) entry which is preliminary data.</text>
</comment>